<keyword evidence="5" id="KW-0333">Golgi apparatus</keyword>
<keyword evidence="8" id="KW-1185">Reference proteome</keyword>
<organism evidence="7 8">
    <name type="scientific">Chlamydomonas eustigma</name>
    <dbReference type="NCBI Taxonomy" id="1157962"/>
    <lineage>
        <taxon>Eukaryota</taxon>
        <taxon>Viridiplantae</taxon>
        <taxon>Chlorophyta</taxon>
        <taxon>core chlorophytes</taxon>
        <taxon>Chlorophyceae</taxon>
        <taxon>CS clade</taxon>
        <taxon>Chlamydomonadales</taxon>
        <taxon>Chlamydomonadaceae</taxon>
        <taxon>Chlamydomonas</taxon>
    </lineage>
</organism>
<dbReference type="PANTHER" id="PTHR11929:SF194">
    <property type="entry name" value="ALPHA-(1,3)-FUCOSYLTRANSFERASE 10"/>
    <property type="match status" value="1"/>
</dbReference>
<dbReference type="Pfam" id="PF00852">
    <property type="entry name" value="Glyco_transf_10"/>
    <property type="match status" value="1"/>
</dbReference>
<comment type="subcellular location">
    <subcellularLocation>
        <location evidence="5">Golgi apparatus</location>
        <location evidence="5">Golgi stack membrane</location>
        <topology evidence="5">Single-pass type II membrane protein</topology>
    </subcellularLocation>
</comment>
<accession>A0A250XDX6</accession>
<evidence type="ECO:0000256" key="1">
    <source>
        <dbReference type="ARBA" id="ARBA00004922"/>
    </source>
</evidence>
<dbReference type="InterPro" id="IPR055270">
    <property type="entry name" value="Glyco_tran_10_C"/>
</dbReference>
<protein>
    <recommendedName>
        <fullName evidence="5">Fucosyltransferase</fullName>
        <ecNumber evidence="5">2.4.1.-</ecNumber>
    </recommendedName>
</protein>
<evidence type="ECO:0000256" key="2">
    <source>
        <dbReference type="ARBA" id="ARBA00008919"/>
    </source>
</evidence>
<dbReference type="OrthoDB" id="427096at2759"/>
<dbReference type="STRING" id="1157962.A0A250XDX6"/>
<proteinExistence type="inferred from homology"/>
<evidence type="ECO:0000313" key="8">
    <source>
        <dbReference type="Proteomes" id="UP000232323"/>
    </source>
</evidence>
<dbReference type="Gene3D" id="3.40.50.11660">
    <property type="entry name" value="Glycosyl transferase family 10, C-terminal domain"/>
    <property type="match status" value="1"/>
</dbReference>
<dbReference type="SUPFAM" id="SSF53756">
    <property type="entry name" value="UDP-Glycosyltransferase/glycogen phosphorylase"/>
    <property type="match status" value="1"/>
</dbReference>
<evidence type="ECO:0000259" key="6">
    <source>
        <dbReference type="Pfam" id="PF00852"/>
    </source>
</evidence>
<dbReference type="PANTHER" id="PTHR11929">
    <property type="entry name" value="ALPHA- 1,3 -FUCOSYLTRANSFERASE"/>
    <property type="match status" value="1"/>
</dbReference>
<sequence length="390" mass="44636">MRVVTTFILAAFLVFTAFVLLQLSHLIANENSNVKLIRTDSSVLRSVSRAISPSIKLSPRPPPALLEEQVKSYKKPIVISIVTGHYLGNFGYNTETDPRPPCMIQDVRVNCSLEGPQRRETADALWYHIPHMSLAGLQPRYHPNQLRVAMSMESAAYYPLMENPDLRKEVDILSTYKYTADNVNHYYDRNFDEDEKNFLTPPKVPTAQKKNVVAYMNRNCGAKNGRNDVVKELSKYITIDGYGCIGSSNRVDKVEVFSKAKFCIAMENSNVEWYVTEKIYQAFQAGCLPIYMGAPNFEKDFLPHPKAVILYKPESMNPKMLAEKLHQIANNDTLYEEHMAWRKMQLHELLPGFQRVVAFGRRPNPECRLCMKVAELRYLKEKNATLKSSN</sequence>
<dbReference type="EMBL" id="BEGY01000063">
    <property type="protein sequence ID" value="GAX81287.1"/>
    <property type="molecule type" value="Genomic_DNA"/>
</dbReference>
<evidence type="ECO:0000256" key="5">
    <source>
        <dbReference type="RuleBase" id="RU003832"/>
    </source>
</evidence>
<dbReference type="UniPathway" id="UPA00378"/>
<dbReference type="AlphaFoldDB" id="A0A250XDX6"/>
<dbReference type="InterPro" id="IPR038577">
    <property type="entry name" value="GT10-like_C_sf"/>
</dbReference>
<gene>
    <name evidence="7" type="ORF">CEUSTIGMA_g8719.t1</name>
</gene>
<dbReference type="Proteomes" id="UP000232323">
    <property type="component" value="Unassembled WGS sequence"/>
</dbReference>
<keyword evidence="3 5" id="KW-0328">Glycosyltransferase</keyword>
<keyword evidence="5" id="KW-0472">Membrane</keyword>
<dbReference type="GO" id="GO:0032580">
    <property type="term" value="C:Golgi cisterna membrane"/>
    <property type="evidence" value="ECO:0007669"/>
    <property type="project" value="UniProtKB-SubCell"/>
</dbReference>
<evidence type="ECO:0000256" key="4">
    <source>
        <dbReference type="ARBA" id="ARBA00022679"/>
    </source>
</evidence>
<keyword evidence="5" id="KW-0812">Transmembrane</keyword>
<name>A0A250XDX6_9CHLO</name>
<dbReference type="EC" id="2.4.1.-" evidence="5"/>
<comment type="similarity">
    <text evidence="2 5">Belongs to the glycosyltransferase 10 family.</text>
</comment>
<reference evidence="7 8" key="1">
    <citation type="submission" date="2017-08" db="EMBL/GenBank/DDBJ databases">
        <title>Acidophilic green algal genome provides insights into adaptation to an acidic environment.</title>
        <authorList>
            <person name="Hirooka S."/>
            <person name="Hirose Y."/>
            <person name="Kanesaki Y."/>
            <person name="Higuchi S."/>
            <person name="Fujiwara T."/>
            <person name="Onuma R."/>
            <person name="Era A."/>
            <person name="Ohbayashi R."/>
            <person name="Uzuka A."/>
            <person name="Nozaki H."/>
            <person name="Yoshikawa H."/>
            <person name="Miyagishima S.Y."/>
        </authorList>
    </citation>
    <scope>NUCLEOTIDE SEQUENCE [LARGE SCALE GENOMIC DNA]</scope>
    <source>
        <strain evidence="7 8">NIES-2499</strain>
    </source>
</reference>
<feature type="domain" description="Fucosyltransferase C-terminal" evidence="6">
    <location>
        <begin position="207"/>
        <end position="378"/>
    </location>
</feature>
<evidence type="ECO:0000313" key="7">
    <source>
        <dbReference type="EMBL" id="GAX81287.1"/>
    </source>
</evidence>
<keyword evidence="4 5" id="KW-0808">Transferase</keyword>
<comment type="caution">
    <text evidence="7">The sequence shown here is derived from an EMBL/GenBank/DDBJ whole genome shotgun (WGS) entry which is preliminary data.</text>
</comment>
<dbReference type="GO" id="GO:0046920">
    <property type="term" value="F:alpha-(1-&gt;3)-fucosyltransferase activity"/>
    <property type="evidence" value="ECO:0007669"/>
    <property type="project" value="TreeGrafter"/>
</dbReference>
<dbReference type="InterPro" id="IPR001503">
    <property type="entry name" value="Glyco_trans_10"/>
</dbReference>
<evidence type="ECO:0000256" key="3">
    <source>
        <dbReference type="ARBA" id="ARBA00022676"/>
    </source>
</evidence>
<comment type="pathway">
    <text evidence="1">Protein modification; protein glycosylation.</text>
</comment>